<dbReference type="InterPro" id="IPR010918">
    <property type="entry name" value="PurM-like_C_dom"/>
</dbReference>
<dbReference type="InterPro" id="IPR011854">
    <property type="entry name" value="HypE"/>
</dbReference>
<evidence type="ECO:0000259" key="3">
    <source>
        <dbReference type="Pfam" id="PF02769"/>
    </source>
</evidence>
<dbReference type="PANTHER" id="PTHR30303">
    <property type="entry name" value="HYDROGENASE ISOENZYMES FORMATION PROTEIN HYPE"/>
    <property type="match status" value="1"/>
</dbReference>
<dbReference type="PANTHER" id="PTHR30303:SF4">
    <property type="entry name" value="HYDROGENASE EXPRESSION_FORMATION PROTEIN HYPE"/>
    <property type="match status" value="1"/>
</dbReference>
<dbReference type="RefSeq" id="WP_152801891.1">
    <property type="nucleotide sequence ID" value="NZ_WHNX01000004.1"/>
</dbReference>
<protein>
    <submittedName>
        <fullName evidence="4">AIR synthase</fullName>
    </submittedName>
</protein>
<evidence type="ECO:0000259" key="2">
    <source>
        <dbReference type="Pfam" id="PF00586"/>
    </source>
</evidence>
<dbReference type="CDD" id="cd06061">
    <property type="entry name" value="PurM-like1"/>
    <property type="match status" value="1"/>
</dbReference>
<dbReference type="AlphaFoldDB" id="A0A6A7K6D0"/>
<proteinExistence type="inferred from homology"/>
<evidence type="ECO:0000313" key="5">
    <source>
        <dbReference type="Proteomes" id="UP000440004"/>
    </source>
</evidence>
<dbReference type="InterPro" id="IPR016188">
    <property type="entry name" value="PurM-like_N"/>
</dbReference>
<dbReference type="EMBL" id="WHNX01000004">
    <property type="protein sequence ID" value="MPW24924.1"/>
    <property type="molecule type" value="Genomic_DNA"/>
</dbReference>
<dbReference type="SUPFAM" id="SSF56042">
    <property type="entry name" value="PurM C-terminal domain-like"/>
    <property type="match status" value="1"/>
</dbReference>
<evidence type="ECO:0000313" key="4">
    <source>
        <dbReference type="EMBL" id="MPW24924.1"/>
    </source>
</evidence>
<organism evidence="4 5">
    <name type="scientific">Alkalibaculum sporogenes</name>
    <dbReference type="NCBI Taxonomy" id="2655001"/>
    <lineage>
        <taxon>Bacteria</taxon>
        <taxon>Bacillati</taxon>
        <taxon>Bacillota</taxon>
        <taxon>Clostridia</taxon>
        <taxon>Eubacteriales</taxon>
        <taxon>Eubacteriaceae</taxon>
        <taxon>Alkalibaculum</taxon>
    </lineage>
</organism>
<accession>A0A6A7K6D0</accession>
<comment type="caution">
    <text evidence="4">The sequence shown here is derived from an EMBL/GenBank/DDBJ whole genome shotgun (WGS) entry which is preliminary data.</text>
</comment>
<comment type="similarity">
    <text evidence="1">Belongs to the HypE family.</text>
</comment>
<dbReference type="Proteomes" id="UP000440004">
    <property type="component" value="Unassembled WGS sequence"/>
</dbReference>
<dbReference type="PIRSF" id="PIRSF005644">
    <property type="entry name" value="Hdrgns_mtr_HypE"/>
    <property type="match status" value="1"/>
</dbReference>
<dbReference type="Pfam" id="PF00586">
    <property type="entry name" value="AIRS"/>
    <property type="match status" value="1"/>
</dbReference>
<dbReference type="Gene3D" id="3.90.650.10">
    <property type="entry name" value="PurM-like C-terminal domain"/>
    <property type="match status" value="1"/>
</dbReference>
<feature type="domain" description="PurM-like N-terminal" evidence="2">
    <location>
        <begin position="33"/>
        <end position="137"/>
    </location>
</feature>
<sequence length="331" mass="36233">MEIGKLSNDQLSELIFSKINHRDKRVLVGSGIGEDCSIIDFDKNLCVISSDPITATSNNIGKLGVYVSCNDIASKGVRPFAIMVTVLAPPSIEVDEIKTVMDDIIKVCNELKIELVGGHTEVTDAVNRMVLSITAIGSGSKENLIDEQKIENGDLLLMTKYAGCEGTSILYSDFRYKFEDTLTEQDKKELNFLGSSLSVIEEGLIAAEIGAKYMHDATEGGILGAAWEMAEKSKIGVEINIEDIPILSVTRKITDLLSLDPLKLISSGVMLIVVAKNKKNHMIKTLESNGINTQVIGTFKEGNSRVLYKNGTVEKLLPPETDEIYRAYKIK</sequence>
<dbReference type="InterPro" id="IPR036921">
    <property type="entry name" value="PurM-like_N_sf"/>
</dbReference>
<keyword evidence="5" id="KW-1185">Reference proteome</keyword>
<feature type="domain" description="PurM-like C-terminal" evidence="3">
    <location>
        <begin position="152"/>
        <end position="304"/>
    </location>
</feature>
<name>A0A6A7K6D0_9FIRM</name>
<dbReference type="SUPFAM" id="SSF55326">
    <property type="entry name" value="PurM N-terminal domain-like"/>
    <property type="match status" value="1"/>
</dbReference>
<dbReference type="GO" id="GO:0051604">
    <property type="term" value="P:protein maturation"/>
    <property type="evidence" value="ECO:0007669"/>
    <property type="project" value="TreeGrafter"/>
</dbReference>
<dbReference type="Gene3D" id="3.30.1330.10">
    <property type="entry name" value="PurM-like, N-terminal domain"/>
    <property type="match status" value="1"/>
</dbReference>
<dbReference type="InterPro" id="IPR036676">
    <property type="entry name" value="PurM-like_C_sf"/>
</dbReference>
<gene>
    <name evidence="4" type="ORF">GC105_03850</name>
</gene>
<reference evidence="4 5" key="1">
    <citation type="submission" date="2019-10" db="EMBL/GenBank/DDBJ databases">
        <title>Alkalibaculum tamaniensis sp.nov., a new alkaliphilic acetogen, isolated on methoxylated aromatics from a mud volcano.</title>
        <authorList>
            <person name="Khomyakova M.A."/>
            <person name="Merkel A.Y."/>
            <person name="Bonch-Osmolovskaya E.A."/>
            <person name="Slobodkin A.I."/>
        </authorList>
    </citation>
    <scope>NUCLEOTIDE SEQUENCE [LARGE SCALE GENOMIC DNA]</scope>
    <source>
        <strain evidence="4 5">M08DMB</strain>
    </source>
</reference>
<dbReference type="Pfam" id="PF02769">
    <property type="entry name" value="AIRS_C"/>
    <property type="match status" value="1"/>
</dbReference>
<evidence type="ECO:0000256" key="1">
    <source>
        <dbReference type="ARBA" id="ARBA00006243"/>
    </source>
</evidence>